<sequence length="278" mass="32376">IFEIIRSVFEQNIEVLNDDAKRREKARKMMTRIVNILSAKMELGSPMICMYLLGNPDHYTNVTFTSFYWKSFVNEANKCVSVVYDYIYRPRELEDMSLFDYVGCCKRESTARRASGVLDYIECDSLNKFDSKPASNTFSRKWNNVPSGLYPCLTEHPLSNKSVIELLKNKNRKVPNFIGGSLPRNNEADKSQYHLTMLVLFRPWRTGWQLKLDAESWSDSFDNYTFDPRHLEVMKFLNIRHECKDAADDYYAQLRSTGKEHPDVFGNSDSLDTDSDNE</sequence>
<organism evidence="1 2">
    <name type="scientific">Pluteus cervinus</name>
    <dbReference type="NCBI Taxonomy" id="181527"/>
    <lineage>
        <taxon>Eukaryota</taxon>
        <taxon>Fungi</taxon>
        <taxon>Dikarya</taxon>
        <taxon>Basidiomycota</taxon>
        <taxon>Agaricomycotina</taxon>
        <taxon>Agaricomycetes</taxon>
        <taxon>Agaricomycetidae</taxon>
        <taxon>Agaricales</taxon>
        <taxon>Pluteineae</taxon>
        <taxon>Pluteaceae</taxon>
        <taxon>Pluteus</taxon>
    </lineage>
</organism>
<feature type="non-terminal residue" evidence="1">
    <location>
        <position position="1"/>
    </location>
</feature>
<name>A0ACD3A084_9AGAR</name>
<dbReference type="Proteomes" id="UP000308600">
    <property type="component" value="Unassembled WGS sequence"/>
</dbReference>
<proteinExistence type="predicted"/>
<protein>
    <submittedName>
        <fullName evidence="1">Uncharacterized protein</fullName>
    </submittedName>
</protein>
<dbReference type="EMBL" id="ML209084">
    <property type="protein sequence ID" value="TFK59091.1"/>
    <property type="molecule type" value="Genomic_DNA"/>
</dbReference>
<feature type="non-terminal residue" evidence="1">
    <location>
        <position position="278"/>
    </location>
</feature>
<reference evidence="1 2" key="1">
    <citation type="journal article" date="2019" name="Nat. Ecol. Evol.">
        <title>Megaphylogeny resolves global patterns of mushroom evolution.</title>
        <authorList>
            <person name="Varga T."/>
            <person name="Krizsan K."/>
            <person name="Foldi C."/>
            <person name="Dima B."/>
            <person name="Sanchez-Garcia M."/>
            <person name="Sanchez-Ramirez S."/>
            <person name="Szollosi G.J."/>
            <person name="Szarkandi J.G."/>
            <person name="Papp V."/>
            <person name="Albert L."/>
            <person name="Andreopoulos W."/>
            <person name="Angelini C."/>
            <person name="Antonin V."/>
            <person name="Barry K.W."/>
            <person name="Bougher N.L."/>
            <person name="Buchanan P."/>
            <person name="Buyck B."/>
            <person name="Bense V."/>
            <person name="Catcheside P."/>
            <person name="Chovatia M."/>
            <person name="Cooper J."/>
            <person name="Damon W."/>
            <person name="Desjardin D."/>
            <person name="Finy P."/>
            <person name="Geml J."/>
            <person name="Haridas S."/>
            <person name="Hughes K."/>
            <person name="Justo A."/>
            <person name="Karasinski D."/>
            <person name="Kautmanova I."/>
            <person name="Kiss B."/>
            <person name="Kocsube S."/>
            <person name="Kotiranta H."/>
            <person name="LaButti K.M."/>
            <person name="Lechner B.E."/>
            <person name="Liimatainen K."/>
            <person name="Lipzen A."/>
            <person name="Lukacs Z."/>
            <person name="Mihaltcheva S."/>
            <person name="Morgado L.N."/>
            <person name="Niskanen T."/>
            <person name="Noordeloos M.E."/>
            <person name="Ohm R.A."/>
            <person name="Ortiz-Santana B."/>
            <person name="Ovrebo C."/>
            <person name="Racz N."/>
            <person name="Riley R."/>
            <person name="Savchenko A."/>
            <person name="Shiryaev A."/>
            <person name="Soop K."/>
            <person name="Spirin V."/>
            <person name="Szebenyi C."/>
            <person name="Tomsovsky M."/>
            <person name="Tulloss R.E."/>
            <person name="Uehling J."/>
            <person name="Grigoriev I.V."/>
            <person name="Vagvolgyi C."/>
            <person name="Papp T."/>
            <person name="Martin F.M."/>
            <person name="Miettinen O."/>
            <person name="Hibbett D.S."/>
            <person name="Nagy L.G."/>
        </authorList>
    </citation>
    <scope>NUCLEOTIDE SEQUENCE [LARGE SCALE GENOMIC DNA]</scope>
    <source>
        <strain evidence="1 2">NL-1719</strain>
    </source>
</reference>
<keyword evidence="2" id="KW-1185">Reference proteome</keyword>
<accession>A0ACD3A084</accession>
<evidence type="ECO:0000313" key="1">
    <source>
        <dbReference type="EMBL" id="TFK59091.1"/>
    </source>
</evidence>
<gene>
    <name evidence="1" type="ORF">BDN72DRAFT_744058</name>
</gene>
<evidence type="ECO:0000313" key="2">
    <source>
        <dbReference type="Proteomes" id="UP000308600"/>
    </source>
</evidence>